<feature type="active site" description="Proton donor" evidence="4">
    <location>
        <position position="113"/>
    </location>
</feature>
<dbReference type="FunFam" id="3.40.50.2300:FF:000409">
    <property type="entry name" value="Low molecular weight phosphotyrosine protein phosphatase, putative"/>
    <property type="match status" value="1"/>
</dbReference>
<dbReference type="PRINTS" id="PR00719">
    <property type="entry name" value="LMWPTPASE"/>
</dbReference>
<keyword evidence="3" id="KW-0904">Protein phosphatase</keyword>
<name>A2E677_TRIV3</name>
<keyword evidence="2" id="KW-0378">Hydrolase</keyword>
<keyword evidence="7" id="KW-1185">Reference proteome</keyword>
<comment type="similarity">
    <text evidence="1">Belongs to the low molecular weight phosphotyrosine protein phosphatase family.</text>
</comment>
<reference evidence="6" key="2">
    <citation type="journal article" date="2007" name="Science">
        <title>Draft genome sequence of the sexually transmitted pathogen Trichomonas vaginalis.</title>
        <authorList>
            <person name="Carlton J.M."/>
            <person name="Hirt R.P."/>
            <person name="Silva J.C."/>
            <person name="Delcher A.L."/>
            <person name="Schatz M."/>
            <person name="Zhao Q."/>
            <person name="Wortman J.R."/>
            <person name="Bidwell S.L."/>
            <person name="Alsmark U.C.M."/>
            <person name="Besteiro S."/>
            <person name="Sicheritz-Ponten T."/>
            <person name="Noel C.J."/>
            <person name="Dacks J.B."/>
            <person name="Foster P.G."/>
            <person name="Simillion C."/>
            <person name="Van de Peer Y."/>
            <person name="Miranda-Saavedra D."/>
            <person name="Barton G.J."/>
            <person name="Westrop G.D."/>
            <person name="Mueller S."/>
            <person name="Dessi D."/>
            <person name="Fiori P.L."/>
            <person name="Ren Q."/>
            <person name="Paulsen I."/>
            <person name="Zhang H."/>
            <person name="Bastida-Corcuera F.D."/>
            <person name="Simoes-Barbosa A."/>
            <person name="Brown M.T."/>
            <person name="Hayes R.D."/>
            <person name="Mukherjee M."/>
            <person name="Okumura C.Y."/>
            <person name="Schneider R."/>
            <person name="Smith A.J."/>
            <person name="Vanacova S."/>
            <person name="Villalvazo M."/>
            <person name="Haas B.J."/>
            <person name="Pertea M."/>
            <person name="Feldblyum T.V."/>
            <person name="Utterback T.R."/>
            <person name="Shu C.L."/>
            <person name="Osoegawa K."/>
            <person name="de Jong P.J."/>
            <person name="Hrdy I."/>
            <person name="Horvathova L."/>
            <person name="Zubacova Z."/>
            <person name="Dolezal P."/>
            <person name="Malik S.B."/>
            <person name="Logsdon J.M. Jr."/>
            <person name="Henze K."/>
            <person name="Gupta A."/>
            <person name="Wang C.C."/>
            <person name="Dunne R.L."/>
            <person name="Upcroft J.A."/>
            <person name="Upcroft P."/>
            <person name="White O."/>
            <person name="Salzberg S.L."/>
            <person name="Tang P."/>
            <person name="Chiu C.-H."/>
            <person name="Lee Y.-S."/>
            <person name="Embley T.M."/>
            <person name="Coombs G.H."/>
            <person name="Mottram J.C."/>
            <person name="Tachezy J."/>
            <person name="Fraser-Liggett C.M."/>
            <person name="Johnson P.J."/>
        </authorList>
    </citation>
    <scope>NUCLEOTIDE SEQUENCE [LARGE SCALE GENOMIC DNA]</scope>
    <source>
        <strain evidence="6">G3</strain>
    </source>
</reference>
<reference evidence="6" key="1">
    <citation type="submission" date="2006-10" db="EMBL/GenBank/DDBJ databases">
        <authorList>
            <person name="Amadeo P."/>
            <person name="Zhao Q."/>
            <person name="Wortman J."/>
            <person name="Fraser-Liggett C."/>
            <person name="Carlton J."/>
        </authorList>
    </citation>
    <scope>NUCLEOTIDE SEQUENCE</scope>
    <source>
        <strain evidence="6">G3</strain>
    </source>
</reference>
<dbReference type="VEuPathDB" id="TrichDB:TVAG_458720"/>
<evidence type="ECO:0000256" key="1">
    <source>
        <dbReference type="ARBA" id="ARBA00011063"/>
    </source>
</evidence>
<dbReference type="InterPro" id="IPR050438">
    <property type="entry name" value="LMW_PTPase"/>
</dbReference>
<dbReference type="EMBL" id="DS113312">
    <property type="protein sequence ID" value="EAY11800.1"/>
    <property type="molecule type" value="Genomic_DNA"/>
</dbReference>
<dbReference type="InterPro" id="IPR036196">
    <property type="entry name" value="Ptyr_pPase_sf"/>
</dbReference>
<dbReference type="SMART" id="SM00226">
    <property type="entry name" value="LMWPc"/>
    <property type="match status" value="1"/>
</dbReference>
<feature type="domain" description="Phosphotyrosine protein phosphatase I" evidence="5">
    <location>
        <begin position="4"/>
        <end position="139"/>
    </location>
</feature>
<dbReference type="InParanoid" id="A2E677"/>
<dbReference type="CDD" id="cd16343">
    <property type="entry name" value="LMWPTP"/>
    <property type="match status" value="1"/>
</dbReference>
<dbReference type="VEuPathDB" id="TrichDB:TVAGG3_0394150"/>
<gene>
    <name evidence="6" type="ORF">TVAG_458720</name>
</gene>
<dbReference type="PANTHER" id="PTHR11717:SF7">
    <property type="entry name" value="LOW MOLECULAR WEIGHT PHOSPHOTYROSINE PROTEIN PHOSPHATASE"/>
    <property type="match status" value="1"/>
</dbReference>
<dbReference type="AlphaFoldDB" id="A2E677"/>
<evidence type="ECO:0000313" key="6">
    <source>
        <dbReference type="EMBL" id="EAY11800.1"/>
    </source>
</evidence>
<feature type="active site" evidence="4">
    <location>
        <position position="16"/>
    </location>
</feature>
<dbReference type="Gene3D" id="3.40.50.2300">
    <property type="match status" value="1"/>
</dbReference>
<dbReference type="InterPro" id="IPR023485">
    <property type="entry name" value="Ptyr_pPase"/>
</dbReference>
<dbReference type="SMR" id="A2E677"/>
<dbReference type="PANTHER" id="PTHR11717">
    <property type="entry name" value="LOW MOLECULAR WEIGHT PROTEIN TYROSINE PHOSPHATASE"/>
    <property type="match status" value="1"/>
</dbReference>
<proteinExistence type="inferred from homology"/>
<evidence type="ECO:0000256" key="2">
    <source>
        <dbReference type="ARBA" id="ARBA00022801"/>
    </source>
</evidence>
<dbReference type="eggNOG" id="KOG3217">
    <property type="taxonomic scope" value="Eukaryota"/>
</dbReference>
<dbReference type="STRING" id="5722.A2E677"/>
<dbReference type="SUPFAM" id="SSF52788">
    <property type="entry name" value="Phosphotyrosine protein phosphatases I"/>
    <property type="match status" value="1"/>
</dbReference>
<dbReference type="Pfam" id="PF01451">
    <property type="entry name" value="LMWPc"/>
    <property type="match status" value="1"/>
</dbReference>
<dbReference type="RefSeq" id="XP_001324023.1">
    <property type="nucleotide sequence ID" value="XM_001323988.1"/>
</dbReference>
<dbReference type="OrthoDB" id="3388at2759"/>
<sequence length="146" mass="16525">MESKSVLFVCTGNVCRSPVAKVLANKFTNGNIKIDSAAISNHHINEKADDRAVEILAQHGMDLSKHRARQIRADDWMLFDYIVALDKKVYKILLDMKPNTSNSKVILYGNIRDPYFSGRSGFNKMYDEIATGMPQFLSCNNIYNMS</sequence>
<protein>
    <submittedName>
        <fullName evidence="6">Low molecular weight phosphotyrosine protein phosphatase, putative</fullName>
    </submittedName>
</protein>
<organism evidence="6 7">
    <name type="scientific">Trichomonas vaginalis (strain ATCC PRA-98 / G3)</name>
    <dbReference type="NCBI Taxonomy" id="412133"/>
    <lineage>
        <taxon>Eukaryota</taxon>
        <taxon>Metamonada</taxon>
        <taxon>Parabasalia</taxon>
        <taxon>Trichomonadida</taxon>
        <taxon>Trichomonadidae</taxon>
        <taxon>Trichomonas</taxon>
    </lineage>
</organism>
<evidence type="ECO:0000256" key="4">
    <source>
        <dbReference type="PIRSR" id="PIRSR617867-1"/>
    </source>
</evidence>
<evidence type="ECO:0000259" key="5">
    <source>
        <dbReference type="SMART" id="SM00226"/>
    </source>
</evidence>
<dbReference type="KEGG" id="tva:4769757"/>
<dbReference type="InterPro" id="IPR017867">
    <property type="entry name" value="Tyr_phospatase_low_mol_wt"/>
</dbReference>
<dbReference type="GO" id="GO:0004725">
    <property type="term" value="F:protein tyrosine phosphatase activity"/>
    <property type="evidence" value="ECO:0000318"/>
    <property type="project" value="GO_Central"/>
</dbReference>
<evidence type="ECO:0000256" key="3">
    <source>
        <dbReference type="ARBA" id="ARBA00022912"/>
    </source>
</evidence>
<evidence type="ECO:0000313" key="7">
    <source>
        <dbReference type="Proteomes" id="UP000001542"/>
    </source>
</evidence>
<accession>A2E677</accession>
<dbReference type="Proteomes" id="UP000001542">
    <property type="component" value="Unassembled WGS sequence"/>
</dbReference>
<feature type="active site" description="Nucleophile" evidence="4">
    <location>
        <position position="10"/>
    </location>
</feature>